<feature type="transmembrane region" description="Helical" evidence="7">
    <location>
        <begin position="228"/>
        <end position="249"/>
    </location>
</feature>
<feature type="chain" id="PRO_5039150243" description="Cytochrome b561 domain-containing protein" evidence="8">
    <location>
        <begin position="17"/>
        <end position="251"/>
    </location>
</feature>
<keyword evidence="3 7" id="KW-0812">Transmembrane</keyword>
<feature type="transmembrane region" description="Helical" evidence="7">
    <location>
        <begin position="145"/>
        <end position="171"/>
    </location>
</feature>
<reference evidence="10" key="1">
    <citation type="journal article" date="2019" name="bioRxiv">
        <title>The Genome of the Zebra Mussel, Dreissena polymorpha: A Resource for Invasive Species Research.</title>
        <authorList>
            <person name="McCartney M.A."/>
            <person name="Auch B."/>
            <person name="Kono T."/>
            <person name="Mallez S."/>
            <person name="Zhang Y."/>
            <person name="Obille A."/>
            <person name="Becker A."/>
            <person name="Abrahante J.E."/>
            <person name="Garbe J."/>
            <person name="Badalamenti J.P."/>
            <person name="Herman A."/>
            <person name="Mangelson H."/>
            <person name="Liachko I."/>
            <person name="Sullivan S."/>
            <person name="Sone E.D."/>
            <person name="Koren S."/>
            <person name="Silverstein K.A.T."/>
            <person name="Beckman K.B."/>
            <person name="Gohl D.M."/>
        </authorList>
    </citation>
    <scope>NUCLEOTIDE SEQUENCE</scope>
    <source>
        <strain evidence="10">Duluth1</strain>
        <tissue evidence="10">Whole animal</tissue>
    </source>
</reference>
<keyword evidence="2" id="KW-0813">Transport</keyword>
<dbReference type="CDD" id="cd08760">
    <property type="entry name" value="Cyt_b561_FRRS1_like"/>
    <property type="match status" value="1"/>
</dbReference>
<name>A0A9D4BJ76_DREPO</name>
<comment type="caution">
    <text evidence="10">The sequence shown here is derived from an EMBL/GenBank/DDBJ whole genome shotgun (WGS) entry which is preliminary data.</text>
</comment>
<evidence type="ECO:0000259" key="9">
    <source>
        <dbReference type="PROSITE" id="PS50939"/>
    </source>
</evidence>
<feature type="transmembrane region" description="Helical" evidence="7">
    <location>
        <begin position="73"/>
        <end position="95"/>
    </location>
</feature>
<dbReference type="Pfam" id="PF03188">
    <property type="entry name" value="Cytochrom_B561"/>
    <property type="match status" value="1"/>
</dbReference>
<organism evidence="10 11">
    <name type="scientific">Dreissena polymorpha</name>
    <name type="common">Zebra mussel</name>
    <name type="synonym">Mytilus polymorpha</name>
    <dbReference type="NCBI Taxonomy" id="45954"/>
    <lineage>
        <taxon>Eukaryota</taxon>
        <taxon>Metazoa</taxon>
        <taxon>Spiralia</taxon>
        <taxon>Lophotrochozoa</taxon>
        <taxon>Mollusca</taxon>
        <taxon>Bivalvia</taxon>
        <taxon>Autobranchia</taxon>
        <taxon>Heteroconchia</taxon>
        <taxon>Euheterodonta</taxon>
        <taxon>Imparidentia</taxon>
        <taxon>Neoheterodontei</taxon>
        <taxon>Myida</taxon>
        <taxon>Dreissenoidea</taxon>
        <taxon>Dreissenidae</taxon>
        <taxon>Dreissena</taxon>
    </lineage>
</organism>
<evidence type="ECO:0000256" key="3">
    <source>
        <dbReference type="ARBA" id="ARBA00022692"/>
    </source>
</evidence>
<keyword evidence="6 7" id="KW-0472">Membrane</keyword>
<keyword evidence="4" id="KW-0249">Electron transport</keyword>
<evidence type="ECO:0000256" key="7">
    <source>
        <dbReference type="SAM" id="Phobius"/>
    </source>
</evidence>
<reference evidence="10" key="2">
    <citation type="submission" date="2020-11" db="EMBL/GenBank/DDBJ databases">
        <authorList>
            <person name="McCartney M.A."/>
            <person name="Auch B."/>
            <person name="Kono T."/>
            <person name="Mallez S."/>
            <person name="Becker A."/>
            <person name="Gohl D.M."/>
            <person name="Silverstein K.A.T."/>
            <person name="Koren S."/>
            <person name="Bechman K.B."/>
            <person name="Herman A."/>
            <person name="Abrahante J.E."/>
            <person name="Garbe J."/>
        </authorList>
    </citation>
    <scope>NUCLEOTIDE SEQUENCE</scope>
    <source>
        <strain evidence="10">Duluth1</strain>
        <tissue evidence="10">Whole animal</tissue>
    </source>
</reference>
<dbReference type="PANTHER" id="PTHR23130:SF171">
    <property type="entry name" value="OS01G0895300 PROTEIN"/>
    <property type="match status" value="1"/>
</dbReference>
<evidence type="ECO:0000256" key="4">
    <source>
        <dbReference type="ARBA" id="ARBA00022982"/>
    </source>
</evidence>
<evidence type="ECO:0000256" key="6">
    <source>
        <dbReference type="ARBA" id="ARBA00023136"/>
    </source>
</evidence>
<evidence type="ECO:0000313" key="11">
    <source>
        <dbReference type="Proteomes" id="UP000828390"/>
    </source>
</evidence>
<gene>
    <name evidence="10" type="ORF">DPMN_084390</name>
</gene>
<dbReference type="SMART" id="SM00665">
    <property type="entry name" value="B561"/>
    <property type="match status" value="1"/>
</dbReference>
<dbReference type="PANTHER" id="PTHR23130">
    <property type="entry name" value="CYTOCHROME B561 AND DOMON DOMAIN-CONTAINING PROTEIN"/>
    <property type="match status" value="1"/>
</dbReference>
<feature type="transmembrane region" description="Helical" evidence="7">
    <location>
        <begin position="32"/>
        <end position="53"/>
    </location>
</feature>
<evidence type="ECO:0000313" key="10">
    <source>
        <dbReference type="EMBL" id="KAH3696907.1"/>
    </source>
</evidence>
<feature type="transmembrane region" description="Helical" evidence="7">
    <location>
        <begin position="183"/>
        <end position="207"/>
    </location>
</feature>
<dbReference type="EMBL" id="JAIWYP010000016">
    <property type="protein sequence ID" value="KAH3696907.1"/>
    <property type="molecule type" value="Genomic_DNA"/>
</dbReference>
<dbReference type="AlphaFoldDB" id="A0A9D4BJ76"/>
<feature type="domain" description="Cytochrome b561" evidence="9">
    <location>
        <begin position="1"/>
        <end position="204"/>
    </location>
</feature>
<evidence type="ECO:0000256" key="5">
    <source>
        <dbReference type="ARBA" id="ARBA00022989"/>
    </source>
</evidence>
<evidence type="ECO:0000256" key="1">
    <source>
        <dbReference type="ARBA" id="ARBA00004370"/>
    </source>
</evidence>
<evidence type="ECO:0000256" key="2">
    <source>
        <dbReference type="ARBA" id="ARBA00022448"/>
    </source>
</evidence>
<keyword evidence="5 7" id="KW-1133">Transmembrane helix</keyword>
<sequence length="251" mass="29046">MFRLLLVTLLFHRADFQALEGLQEAEKYIHAKIHGCLMIFAWVFCASIGIFLARFYKPMWPNISFFRERVWFVVHQTCMVFAVLFCIAAFIIIFVFEKKWSLLDGHTQWQKAHPYLGVIVTFLCVLNPILALLRPHPDSKNRFIFNWLHWFVGMCAFILAAMTLIIGVTLGKAQVHFSCSWVLLAWIIYQMIVMLLMDIVDCCVAGNRQWYKAEGRLKEPKWSLLRKVVLGVHVIIISCFTVACIVIVATG</sequence>
<keyword evidence="11" id="KW-1185">Reference proteome</keyword>
<feature type="signal peptide" evidence="8">
    <location>
        <begin position="1"/>
        <end position="16"/>
    </location>
</feature>
<evidence type="ECO:0000256" key="8">
    <source>
        <dbReference type="SAM" id="SignalP"/>
    </source>
</evidence>
<dbReference type="Gene3D" id="1.20.120.1770">
    <property type="match status" value="1"/>
</dbReference>
<dbReference type="Proteomes" id="UP000828390">
    <property type="component" value="Unassembled WGS sequence"/>
</dbReference>
<dbReference type="InterPro" id="IPR006593">
    <property type="entry name" value="Cyt_b561/ferric_Rdtase_TM"/>
</dbReference>
<protein>
    <recommendedName>
        <fullName evidence="9">Cytochrome b561 domain-containing protein</fullName>
    </recommendedName>
</protein>
<accession>A0A9D4BJ76</accession>
<keyword evidence="8" id="KW-0732">Signal</keyword>
<dbReference type="OrthoDB" id="2419613at2759"/>
<dbReference type="GO" id="GO:0016020">
    <property type="term" value="C:membrane"/>
    <property type="evidence" value="ECO:0007669"/>
    <property type="project" value="UniProtKB-SubCell"/>
</dbReference>
<dbReference type="PROSITE" id="PS50939">
    <property type="entry name" value="CYTOCHROME_B561"/>
    <property type="match status" value="1"/>
</dbReference>
<feature type="transmembrane region" description="Helical" evidence="7">
    <location>
        <begin position="115"/>
        <end position="133"/>
    </location>
</feature>
<comment type="subcellular location">
    <subcellularLocation>
        <location evidence="1">Membrane</location>
    </subcellularLocation>
</comment>
<proteinExistence type="predicted"/>